<proteinExistence type="predicted"/>
<evidence type="ECO:0000313" key="1">
    <source>
        <dbReference type="EMBL" id="RWX50336.1"/>
    </source>
</evidence>
<dbReference type="EMBL" id="MTKS01000337">
    <property type="protein sequence ID" value="RWX50336.1"/>
    <property type="molecule type" value="Genomic_DNA"/>
</dbReference>
<dbReference type="PRINTS" id="PR00394">
    <property type="entry name" value="RHSPROTEIN"/>
</dbReference>
<feature type="non-terminal residue" evidence="1">
    <location>
        <position position="81"/>
    </location>
</feature>
<accession>A0A444JB65</accession>
<dbReference type="AlphaFoldDB" id="A0A444JB65"/>
<dbReference type="NCBIfam" id="TIGR03696">
    <property type="entry name" value="Rhs_assc_core"/>
    <property type="match status" value="1"/>
</dbReference>
<organism evidence="1 2">
    <name type="scientific">Candidatus Electrothrix marina</name>
    <dbReference type="NCBI Taxonomy" id="1859130"/>
    <lineage>
        <taxon>Bacteria</taxon>
        <taxon>Pseudomonadati</taxon>
        <taxon>Thermodesulfobacteriota</taxon>
        <taxon>Desulfobulbia</taxon>
        <taxon>Desulfobulbales</taxon>
        <taxon>Desulfobulbaceae</taxon>
        <taxon>Candidatus Electrothrix</taxon>
    </lineage>
</organism>
<sequence length="81" mass="9121">MNILTADIENNLRFPGQYYDAETGLHYNWNRYYSPETGRYIAADPIGLGGGINLYRYANANPANWYDFDGLTAAAASLVMY</sequence>
<dbReference type="Proteomes" id="UP000288892">
    <property type="component" value="Unassembled WGS sequence"/>
</dbReference>
<dbReference type="InterPro" id="IPR050708">
    <property type="entry name" value="T6SS_VgrG/RHS"/>
</dbReference>
<gene>
    <name evidence="1" type="ORF">VU01_13371</name>
</gene>
<keyword evidence="2" id="KW-1185">Reference proteome</keyword>
<reference evidence="1 2" key="1">
    <citation type="submission" date="2017-01" db="EMBL/GenBank/DDBJ databases">
        <title>The cable genome- insights into the physiology and evolution of filamentous bacteria capable of sulfide oxidation via long distance electron transfer.</title>
        <authorList>
            <person name="Schreiber L."/>
            <person name="Bjerg J.T."/>
            <person name="Boggild A."/>
            <person name="Van De Vossenberg J."/>
            <person name="Meysman F."/>
            <person name="Nielsen L.P."/>
            <person name="Schramm A."/>
            <person name="Kjeldsen K.U."/>
        </authorList>
    </citation>
    <scope>NUCLEOTIDE SEQUENCE [LARGE SCALE GENOMIC DNA]</scope>
    <source>
        <strain evidence="1">A5</strain>
    </source>
</reference>
<comment type="caution">
    <text evidence="1">The sequence shown here is derived from an EMBL/GenBank/DDBJ whole genome shotgun (WGS) entry which is preliminary data.</text>
</comment>
<dbReference type="Gene3D" id="2.180.10.10">
    <property type="entry name" value="RHS repeat-associated core"/>
    <property type="match status" value="1"/>
</dbReference>
<dbReference type="PANTHER" id="PTHR32305:SF15">
    <property type="entry name" value="PROTEIN RHSA-RELATED"/>
    <property type="match status" value="1"/>
</dbReference>
<dbReference type="PANTHER" id="PTHR32305">
    <property type="match status" value="1"/>
</dbReference>
<name>A0A444JB65_9BACT</name>
<protein>
    <submittedName>
        <fullName evidence="1">RHS repeat-associated core domain-containing protein</fullName>
    </submittedName>
</protein>
<dbReference type="InterPro" id="IPR022385">
    <property type="entry name" value="Rhs_assc_core"/>
</dbReference>
<evidence type="ECO:0000313" key="2">
    <source>
        <dbReference type="Proteomes" id="UP000288892"/>
    </source>
</evidence>